<organism evidence="1 2">
    <name type="scientific">[Actinomadura] parvosata subsp. kistnae</name>
    <dbReference type="NCBI Taxonomy" id="1909395"/>
    <lineage>
        <taxon>Bacteria</taxon>
        <taxon>Bacillati</taxon>
        <taxon>Actinomycetota</taxon>
        <taxon>Actinomycetes</taxon>
        <taxon>Streptosporangiales</taxon>
        <taxon>Streptosporangiaceae</taxon>
        <taxon>Nonomuraea</taxon>
    </lineage>
</organism>
<protein>
    <submittedName>
        <fullName evidence="1">Uncharacterized protein</fullName>
    </submittedName>
</protein>
<reference evidence="2" key="1">
    <citation type="journal article" date="2017" name="Med. Chem. Commun.">
        <title>Nonomuraea sp. ATCC 55076 harbours the largest actinomycete chromosome to date and the kistamicin biosynthetic gene cluster.</title>
        <authorList>
            <person name="Nazari B."/>
            <person name="Forneris C.C."/>
            <person name="Gibson M.I."/>
            <person name="Moon K."/>
            <person name="Schramma K.R."/>
            <person name="Seyedsayamdost M.R."/>
        </authorList>
    </citation>
    <scope>NUCLEOTIDE SEQUENCE [LARGE SCALE GENOMIC DNA]</scope>
    <source>
        <strain evidence="2">ATCC 55076</strain>
    </source>
</reference>
<name>A0A1V0A5G1_9ACTN</name>
<dbReference type="AlphaFoldDB" id="A0A1V0A5G1"/>
<proteinExistence type="predicted"/>
<gene>
    <name evidence="1" type="ORF">BKM31_31780</name>
</gene>
<evidence type="ECO:0000313" key="1">
    <source>
        <dbReference type="EMBL" id="AQZ65431.1"/>
    </source>
</evidence>
<keyword evidence="2" id="KW-1185">Reference proteome</keyword>
<evidence type="ECO:0000313" key="2">
    <source>
        <dbReference type="Proteomes" id="UP000190797"/>
    </source>
</evidence>
<accession>A0A1V0A5G1</accession>
<sequence>MRSRCTTIPPRKISVDQWCDAGDQHDHEGVQGDLAQQERPVVVERLAHRPVEEPGAAEPIVQRPDQ</sequence>
<dbReference type="KEGG" id="noa:BKM31_31780"/>
<dbReference type="STRING" id="1909395.BKM31_31780"/>
<dbReference type="Proteomes" id="UP000190797">
    <property type="component" value="Chromosome"/>
</dbReference>
<dbReference type="EMBL" id="CP017717">
    <property type="protein sequence ID" value="AQZ65431.1"/>
    <property type="molecule type" value="Genomic_DNA"/>
</dbReference>